<sequence precursor="true">MYDCRIQKLVALSDYERIVSMQRIQTMLFLSVLAFVGSLLAFAQQPASEPERTVLPIPEPKHPPITEIDARKAKAPPPFQVKAPKGAPNVVIVLIDDMGFGQPSAFGGPVNMPTAEKLAKNGLKYNRFHTTAVCSPTRMALLTGRNHHSCNMGSITETATAFPGQTGVRPQNIAPLAEMLRLNGYSTAMFGKCHETPPWEISPSGPFDRWPTRSGFDKFYGFMGGETNQYYPGIYDGVARVEVPRDPNYHFTTDMTNQAIAWTQYQKSLTPDKPFFVYYAPGATHAPHQAPKEYIDKYKGKFDQGWDKQREITLANQKKLGVVPVGTKLASKPDAIKDWDQLTPDQKKLFARQMEVFAGFGEHTDHEVGRLVAAIEGMGEMDNTLFIYILGDNGASAEGGMVGLFNEMNYFNQVPEKLEDILKRIDELGGRNSYGHYAAGWAVAGDTPFTWTKQVASSFGGTRNGMIVHWPKGIKSKNEVRSQFHHVIDIAPTVLEACGLPEPQEVNGFKQRPIEGVSMAYSFEDAQAKERHTTQYFEIFCNRAIYHDGWVAGTVHKAPWEPKPRVDSFDDDRWELYNVAEDFSQSTDLAQKYPEKLKDLQALFLKEAEEFQVLPLDDRLFERFIASLVGRPDLMEGRTSMTLHEGMTGMMDNVFINVKNRSHTITAELEIPQGGTEGVIICQGGRFGGWSLYTKSGKLNYTYNWVGLEQYQITTDKPLPTGKVMVRFEFVYDGGGLGKGGKGTLFVNEEKVAEKRIEHTASVIFSPDETADVGVDEATNVTNDYQERDNKFTGKIEKVIVRLQ</sequence>
<organism evidence="6 7">
    <name type="scientific">Pirellula staleyi (strain ATCC 27377 / DSM 6068 / ICPB 4128)</name>
    <name type="common">Pirella staleyi</name>
    <dbReference type="NCBI Taxonomy" id="530564"/>
    <lineage>
        <taxon>Bacteria</taxon>
        <taxon>Pseudomonadati</taxon>
        <taxon>Planctomycetota</taxon>
        <taxon>Planctomycetia</taxon>
        <taxon>Pirellulales</taxon>
        <taxon>Pirellulaceae</taxon>
        <taxon>Pirellula</taxon>
    </lineage>
</organism>
<keyword evidence="7" id="KW-1185">Reference proteome</keyword>
<dbReference type="EMBL" id="CP001848">
    <property type="protein sequence ID" value="ADB16496.1"/>
    <property type="molecule type" value="Genomic_DNA"/>
</dbReference>
<dbReference type="PROSITE" id="PS00523">
    <property type="entry name" value="SULFATASE_1"/>
    <property type="match status" value="1"/>
</dbReference>
<evidence type="ECO:0000256" key="3">
    <source>
        <dbReference type="ARBA" id="ARBA00022801"/>
    </source>
</evidence>
<dbReference type="Gene3D" id="3.40.720.10">
    <property type="entry name" value="Alkaline Phosphatase, subunit A"/>
    <property type="match status" value="1"/>
</dbReference>
<keyword evidence="4" id="KW-0106">Calcium</keyword>
<gene>
    <name evidence="6" type="ordered locus">Psta_1821</name>
</gene>
<keyword evidence="2" id="KW-0479">Metal-binding</keyword>
<dbReference type="InterPro" id="IPR050738">
    <property type="entry name" value="Sulfatase"/>
</dbReference>
<protein>
    <submittedName>
        <fullName evidence="6">Sulfatase</fullName>
    </submittedName>
</protein>
<dbReference type="InterPro" id="IPR024607">
    <property type="entry name" value="Sulfatase_CS"/>
</dbReference>
<feature type="domain" description="Sulfatase N-terminal" evidence="5">
    <location>
        <begin position="88"/>
        <end position="499"/>
    </location>
</feature>
<dbReference type="GO" id="GO:0046872">
    <property type="term" value="F:metal ion binding"/>
    <property type="evidence" value="ECO:0007669"/>
    <property type="project" value="UniProtKB-KW"/>
</dbReference>
<dbReference type="AlphaFoldDB" id="D2QZL3"/>
<dbReference type="GO" id="GO:0016787">
    <property type="term" value="F:hydrolase activity"/>
    <property type="evidence" value="ECO:0007669"/>
    <property type="project" value="UniProtKB-KW"/>
</dbReference>
<dbReference type="Proteomes" id="UP000001887">
    <property type="component" value="Chromosome"/>
</dbReference>
<dbReference type="InterPro" id="IPR000917">
    <property type="entry name" value="Sulfatase_N"/>
</dbReference>
<evidence type="ECO:0000256" key="4">
    <source>
        <dbReference type="ARBA" id="ARBA00022837"/>
    </source>
</evidence>
<reference evidence="6 7" key="1">
    <citation type="journal article" date="2009" name="Stand. Genomic Sci.">
        <title>Complete genome sequence of Pirellula staleyi type strain (ATCC 27377).</title>
        <authorList>
            <person name="Clum A."/>
            <person name="Tindall B.J."/>
            <person name="Sikorski J."/>
            <person name="Ivanova N."/>
            <person name="Mavrommatis K."/>
            <person name="Lucas S."/>
            <person name="Glavina del Rio T."/>
            <person name="Nolan M."/>
            <person name="Chen F."/>
            <person name="Tice H."/>
            <person name="Pitluck S."/>
            <person name="Cheng J.F."/>
            <person name="Chertkov O."/>
            <person name="Brettin T."/>
            <person name="Han C."/>
            <person name="Detter J.C."/>
            <person name="Kuske C."/>
            <person name="Bruce D."/>
            <person name="Goodwin L."/>
            <person name="Ovchinikova G."/>
            <person name="Pati A."/>
            <person name="Mikhailova N."/>
            <person name="Chen A."/>
            <person name="Palaniappan K."/>
            <person name="Land M."/>
            <person name="Hauser L."/>
            <person name="Chang Y.J."/>
            <person name="Jeffries C.D."/>
            <person name="Chain P."/>
            <person name="Rohde M."/>
            <person name="Goker M."/>
            <person name="Bristow J."/>
            <person name="Eisen J.A."/>
            <person name="Markowitz V."/>
            <person name="Hugenholtz P."/>
            <person name="Kyrpides N.C."/>
            <person name="Klenk H.P."/>
            <person name="Lapidus A."/>
        </authorList>
    </citation>
    <scope>NUCLEOTIDE SEQUENCE [LARGE SCALE GENOMIC DNA]</scope>
    <source>
        <strain evidence="7">ATCC 27377 / DSM 6068 / ICPB 4128</strain>
    </source>
</reference>
<dbReference type="Pfam" id="PF00884">
    <property type="entry name" value="Sulfatase"/>
    <property type="match status" value="1"/>
</dbReference>
<dbReference type="eggNOG" id="COG3119">
    <property type="taxonomic scope" value="Bacteria"/>
</dbReference>
<evidence type="ECO:0000256" key="2">
    <source>
        <dbReference type="ARBA" id="ARBA00022723"/>
    </source>
</evidence>
<dbReference type="STRING" id="530564.Psta_1821"/>
<dbReference type="PANTHER" id="PTHR42693">
    <property type="entry name" value="ARYLSULFATASE FAMILY MEMBER"/>
    <property type="match status" value="1"/>
</dbReference>
<evidence type="ECO:0000259" key="5">
    <source>
        <dbReference type="Pfam" id="PF00884"/>
    </source>
</evidence>
<evidence type="ECO:0000313" key="7">
    <source>
        <dbReference type="Proteomes" id="UP000001887"/>
    </source>
</evidence>
<dbReference type="SUPFAM" id="SSF53649">
    <property type="entry name" value="Alkaline phosphatase-like"/>
    <property type="match status" value="1"/>
</dbReference>
<name>D2QZL3_PIRSD</name>
<keyword evidence="3" id="KW-0378">Hydrolase</keyword>
<accession>D2QZL3</accession>
<evidence type="ECO:0000256" key="1">
    <source>
        <dbReference type="ARBA" id="ARBA00008779"/>
    </source>
</evidence>
<dbReference type="InterPro" id="IPR017850">
    <property type="entry name" value="Alkaline_phosphatase_core_sf"/>
</dbReference>
<dbReference type="PANTHER" id="PTHR42693:SF43">
    <property type="entry name" value="BLL2667 PROTEIN"/>
    <property type="match status" value="1"/>
</dbReference>
<proteinExistence type="inferred from homology"/>
<dbReference type="HOGENOM" id="CLU_006332_11_0_0"/>
<dbReference type="Gene3D" id="3.30.1120.10">
    <property type="match status" value="1"/>
</dbReference>
<comment type="similarity">
    <text evidence="1">Belongs to the sulfatase family.</text>
</comment>
<evidence type="ECO:0000313" key="6">
    <source>
        <dbReference type="EMBL" id="ADB16496.1"/>
    </source>
</evidence>
<dbReference type="KEGG" id="psl:Psta_1821"/>
<dbReference type="CDD" id="cd16025">
    <property type="entry name" value="PAS_like"/>
    <property type="match status" value="1"/>
</dbReference>